<feature type="coiled-coil region" evidence="1">
    <location>
        <begin position="79"/>
        <end position="120"/>
    </location>
</feature>
<feature type="compositionally biased region" description="Basic and acidic residues" evidence="2">
    <location>
        <begin position="201"/>
        <end position="218"/>
    </location>
</feature>
<organism evidence="4 5">
    <name type="scientific">Candidatus Mucispirillum faecigallinarum</name>
    <dbReference type="NCBI Taxonomy" id="2838699"/>
    <lineage>
        <taxon>Bacteria</taxon>
        <taxon>Pseudomonadati</taxon>
        <taxon>Deferribacterota</taxon>
        <taxon>Deferribacteres</taxon>
        <taxon>Deferribacterales</taxon>
        <taxon>Mucispirillaceae</taxon>
        <taxon>Mucispirillum</taxon>
    </lineage>
</organism>
<reference evidence="4" key="1">
    <citation type="journal article" date="2021" name="PeerJ">
        <title>Extensive microbial diversity within the chicken gut microbiome revealed by metagenomics and culture.</title>
        <authorList>
            <person name="Gilroy R."/>
            <person name="Ravi A."/>
            <person name="Getino M."/>
            <person name="Pursley I."/>
            <person name="Horton D.L."/>
            <person name="Alikhan N.F."/>
            <person name="Baker D."/>
            <person name="Gharbi K."/>
            <person name="Hall N."/>
            <person name="Watson M."/>
            <person name="Adriaenssens E.M."/>
            <person name="Foster-Nyarko E."/>
            <person name="Jarju S."/>
            <person name="Secka A."/>
            <person name="Antonio M."/>
            <person name="Oren A."/>
            <person name="Chaudhuri R.R."/>
            <person name="La Ragione R."/>
            <person name="Hildebrand F."/>
            <person name="Pallen M.J."/>
        </authorList>
    </citation>
    <scope>NUCLEOTIDE SEQUENCE</scope>
    <source>
        <strain evidence="4">ChiW4-1371</strain>
    </source>
</reference>
<name>A0A9D2GT64_9BACT</name>
<accession>A0A9D2GT64</accession>
<proteinExistence type="predicted"/>
<keyword evidence="1" id="KW-0175">Coiled coil</keyword>
<sequence>MRKYLTALIITLVIFTGCDALGIKQADNASTDNASQADVNSLSTSASLDNQISASDGIQPASEEILKLQKEIDELVSTVNTKDITITELEDKVQNLENEKQELAAKFATTEAELIDLKDTISTNNQYKNIAIIVAAVSLLCNILLIFLLIRYRMRNKRAALPPAKSDAPYKADNNKADDKISDNKDIPVDSTVSNIENNTDNEKTNVSDNEKHEDNTSKKRGRPKTVNSEVTKENENIDKPAVKRGRPKKEK</sequence>
<dbReference type="EMBL" id="DXAQ01000047">
    <property type="protein sequence ID" value="HIZ88922.1"/>
    <property type="molecule type" value="Genomic_DNA"/>
</dbReference>
<evidence type="ECO:0000313" key="5">
    <source>
        <dbReference type="Proteomes" id="UP000824176"/>
    </source>
</evidence>
<gene>
    <name evidence="4" type="ORF">H9804_03170</name>
</gene>
<feature type="compositionally biased region" description="Basic and acidic residues" evidence="2">
    <location>
        <begin position="168"/>
        <end position="188"/>
    </location>
</feature>
<evidence type="ECO:0000313" key="4">
    <source>
        <dbReference type="EMBL" id="HIZ88922.1"/>
    </source>
</evidence>
<reference evidence="4" key="2">
    <citation type="submission" date="2021-04" db="EMBL/GenBank/DDBJ databases">
        <authorList>
            <person name="Gilroy R."/>
        </authorList>
    </citation>
    <scope>NUCLEOTIDE SEQUENCE</scope>
    <source>
        <strain evidence="4">ChiW4-1371</strain>
    </source>
</reference>
<protein>
    <submittedName>
        <fullName evidence="4">Uncharacterized protein</fullName>
    </submittedName>
</protein>
<evidence type="ECO:0000256" key="2">
    <source>
        <dbReference type="SAM" id="MobiDB-lite"/>
    </source>
</evidence>
<dbReference type="AlphaFoldDB" id="A0A9D2GT64"/>
<feature type="compositionally biased region" description="Basic and acidic residues" evidence="2">
    <location>
        <begin position="231"/>
        <end position="242"/>
    </location>
</feature>
<keyword evidence="3" id="KW-0472">Membrane</keyword>
<feature type="transmembrane region" description="Helical" evidence="3">
    <location>
        <begin position="130"/>
        <end position="150"/>
    </location>
</feature>
<evidence type="ECO:0000256" key="1">
    <source>
        <dbReference type="SAM" id="Coils"/>
    </source>
</evidence>
<keyword evidence="3" id="KW-1133">Transmembrane helix</keyword>
<dbReference type="Proteomes" id="UP000824176">
    <property type="component" value="Unassembled WGS sequence"/>
</dbReference>
<dbReference type="PROSITE" id="PS51257">
    <property type="entry name" value="PROKAR_LIPOPROTEIN"/>
    <property type="match status" value="1"/>
</dbReference>
<keyword evidence="3" id="KW-0812">Transmembrane</keyword>
<feature type="compositionally biased region" description="Basic residues" evidence="2">
    <location>
        <begin position="243"/>
        <end position="252"/>
    </location>
</feature>
<feature type="region of interest" description="Disordered" evidence="2">
    <location>
        <begin position="161"/>
        <end position="252"/>
    </location>
</feature>
<evidence type="ECO:0000256" key="3">
    <source>
        <dbReference type="SAM" id="Phobius"/>
    </source>
</evidence>
<comment type="caution">
    <text evidence="4">The sequence shown here is derived from an EMBL/GenBank/DDBJ whole genome shotgun (WGS) entry which is preliminary data.</text>
</comment>